<proteinExistence type="predicted"/>
<dbReference type="Proteomes" id="UP000604046">
    <property type="component" value="Unassembled WGS sequence"/>
</dbReference>
<dbReference type="EMBL" id="CAJNDS010000835">
    <property type="protein sequence ID" value="CAE7236722.1"/>
    <property type="molecule type" value="Genomic_DNA"/>
</dbReference>
<evidence type="ECO:0000256" key="4">
    <source>
        <dbReference type="PROSITE-ProRule" id="PRU01343"/>
    </source>
</evidence>
<feature type="compositionally biased region" description="Basic and acidic residues" evidence="5">
    <location>
        <begin position="86"/>
        <end position="106"/>
    </location>
</feature>
<dbReference type="GO" id="GO:0008270">
    <property type="term" value="F:zinc ion binding"/>
    <property type="evidence" value="ECO:0007669"/>
    <property type="project" value="UniProtKB-KW"/>
</dbReference>
<keyword evidence="3" id="KW-0862">Zinc</keyword>
<feature type="domain" description="GRF-type" evidence="6">
    <location>
        <begin position="240"/>
        <end position="280"/>
    </location>
</feature>
<dbReference type="PANTHER" id="PTHR33680:SF1">
    <property type="entry name" value="OS05G0489500 PROTEIN"/>
    <property type="match status" value="1"/>
</dbReference>
<evidence type="ECO:0000256" key="2">
    <source>
        <dbReference type="ARBA" id="ARBA00022771"/>
    </source>
</evidence>
<evidence type="ECO:0000256" key="1">
    <source>
        <dbReference type="ARBA" id="ARBA00022723"/>
    </source>
</evidence>
<feature type="domain" description="GRF-type" evidence="6">
    <location>
        <begin position="135"/>
        <end position="177"/>
    </location>
</feature>
<keyword evidence="8" id="KW-1185">Reference proteome</keyword>
<feature type="compositionally biased region" description="Basic and acidic residues" evidence="5">
    <location>
        <begin position="62"/>
        <end position="74"/>
    </location>
</feature>
<name>A0A812L0D9_9DINO</name>
<dbReference type="PANTHER" id="PTHR33680">
    <property type="entry name" value="OS07G0190500 PROTEIN"/>
    <property type="match status" value="1"/>
</dbReference>
<dbReference type="AlphaFoldDB" id="A0A812L0D9"/>
<accession>A0A812L0D9</accession>
<evidence type="ECO:0000313" key="7">
    <source>
        <dbReference type="EMBL" id="CAE7236722.1"/>
    </source>
</evidence>
<dbReference type="PROSITE" id="PS51999">
    <property type="entry name" value="ZF_GRF"/>
    <property type="match status" value="3"/>
</dbReference>
<dbReference type="InterPro" id="IPR010666">
    <property type="entry name" value="Znf_GRF"/>
</dbReference>
<keyword evidence="2 4" id="KW-0863">Zinc-finger</keyword>
<evidence type="ECO:0000256" key="3">
    <source>
        <dbReference type="ARBA" id="ARBA00022833"/>
    </source>
</evidence>
<sequence>MVEGSSFELVLQLKILKMLKANLLRNGPKLGRRFSLLFSLDAGLLTFNFAALLQLATSDENSGEKAARLREKANGAKKKRASTGADPKEIMARAAGEEDVRALQEKRGRKRAAPEPEASQDLDSDEDEDADAPPCHCGMPAERKTVKWGANAGKEYYRCCIFPEAEHCDFFVWAGAAGAPRCRCEPPQAAIQLEVKKEGPNQGKRFFKCPKPRDHQCSYFEWLDKVPGQASSAMAQGRLCMCGQTAIKFQVQKEGPNKGRFFLKCPAGACLRFFEWLDEVAKESEPFLDSPRQRTAGAERMSLSKMSFVRTLSITFGMAPCCSCEEQGGNTLHVVQLSSEVIIPPAQQLSATDTFVAGHARGRIGAAKMEFQGPCFQVFVGSQAGEHDS</sequence>
<feature type="region of interest" description="Disordered" evidence="5">
    <location>
        <begin position="61"/>
        <end position="135"/>
    </location>
</feature>
<feature type="domain" description="GRF-type" evidence="6">
    <location>
        <begin position="182"/>
        <end position="226"/>
    </location>
</feature>
<reference evidence="7" key="1">
    <citation type="submission" date="2021-02" db="EMBL/GenBank/DDBJ databases">
        <authorList>
            <person name="Dougan E. K."/>
            <person name="Rhodes N."/>
            <person name="Thang M."/>
            <person name="Chan C."/>
        </authorList>
    </citation>
    <scope>NUCLEOTIDE SEQUENCE</scope>
</reference>
<dbReference type="OrthoDB" id="430051at2759"/>
<comment type="caution">
    <text evidence="7">The sequence shown here is derived from an EMBL/GenBank/DDBJ whole genome shotgun (WGS) entry which is preliminary data.</text>
</comment>
<feature type="compositionally biased region" description="Acidic residues" evidence="5">
    <location>
        <begin position="118"/>
        <end position="131"/>
    </location>
</feature>
<evidence type="ECO:0000259" key="6">
    <source>
        <dbReference type="PROSITE" id="PS51999"/>
    </source>
</evidence>
<gene>
    <name evidence="7" type="primary">Top3a</name>
    <name evidence="7" type="ORF">SNAT2548_LOCUS10227</name>
</gene>
<protein>
    <submittedName>
        <fullName evidence="7">Top3a protein</fullName>
    </submittedName>
</protein>
<dbReference type="Pfam" id="PF06839">
    <property type="entry name" value="Zn_ribbon_GRF"/>
    <property type="match status" value="3"/>
</dbReference>
<organism evidence="7 8">
    <name type="scientific">Symbiodinium natans</name>
    <dbReference type="NCBI Taxonomy" id="878477"/>
    <lineage>
        <taxon>Eukaryota</taxon>
        <taxon>Sar</taxon>
        <taxon>Alveolata</taxon>
        <taxon>Dinophyceae</taxon>
        <taxon>Suessiales</taxon>
        <taxon>Symbiodiniaceae</taxon>
        <taxon>Symbiodinium</taxon>
    </lineage>
</organism>
<evidence type="ECO:0000256" key="5">
    <source>
        <dbReference type="SAM" id="MobiDB-lite"/>
    </source>
</evidence>
<keyword evidence="1" id="KW-0479">Metal-binding</keyword>
<evidence type="ECO:0000313" key="8">
    <source>
        <dbReference type="Proteomes" id="UP000604046"/>
    </source>
</evidence>